<dbReference type="AlphaFoldDB" id="A0A847UHH6"/>
<sequence length="199" mass="22206">MSKTRHPILADTSALIAIAMSDYWTTAKATLKLTTTNICRTELQRHVRENHEYAHDGTREHQIHHGSKRVLEAFDDSDAAFSTVTVVPAPSGEDAGERSIEAEIEQYGSAYQVVCINDAAARNRLQKRQQQTGVSYRVVPPTYLLYVLFDTGELTKGEFCRGCAAMMEGENWTTKGAVHEMWRAIPVDCSGFVDEDLLP</sequence>
<dbReference type="RefSeq" id="WP_170096702.1">
    <property type="nucleotide sequence ID" value="NZ_WOWA01000004.1"/>
</dbReference>
<dbReference type="EMBL" id="WOWA01000004">
    <property type="protein sequence ID" value="NLV13145.1"/>
    <property type="molecule type" value="Genomic_DNA"/>
</dbReference>
<reference evidence="1" key="1">
    <citation type="submission" date="2019-12" db="EMBL/GenBank/DDBJ databases">
        <title>Whole genome sequencing of Haloarcula argentinensis strain pws5.</title>
        <authorList>
            <person name="Verma D.K."/>
            <person name="Gopal K."/>
            <person name="Prasad E.S."/>
        </authorList>
    </citation>
    <scope>NUCLEOTIDE SEQUENCE</scope>
    <source>
        <strain evidence="1">Pws5</strain>
    </source>
</reference>
<accession>A0A847UHH6</accession>
<evidence type="ECO:0008006" key="3">
    <source>
        <dbReference type="Google" id="ProtNLM"/>
    </source>
</evidence>
<evidence type="ECO:0000313" key="2">
    <source>
        <dbReference type="Proteomes" id="UP000641625"/>
    </source>
</evidence>
<proteinExistence type="predicted"/>
<protein>
    <recommendedName>
        <fullName evidence="3">PIN domain-containing protein</fullName>
    </recommendedName>
</protein>
<comment type="caution">
    <text evidence="1">The sequence shown here is derived from an EMBL/GenBank/DDBJ whole genome shotgun (WGS) entry which is preliminary data.</text>
</comment>
<dbReference type="InterPro" id="IPR058700">
    <property type="entry name" value="PIN_com-containing_halobact"/>
</dbReference>
<name>A0A847UHH6_HALAR</name>
<gene>
    <name evidence="1" type="ORF">GOC77_07635</name>
</gene>
<evidence type="ECO:0000313" key="1">
    <source>
        <dbReference type="EMBL" id="NLV13145.1"/>
    </source>
</evidence>
<dbReference type="Proteomes" id="UP000641625">
    <property type="component" value="Unassembled WGS sequence"/>
</dbReference>
<dbReference type="Pfam" id="PF26499">
    <property type="entry name" value="PIN_13"/>
    <property type="match status" value="1"/>
</dbReference>
<organism evidence="1 2">
    <name type="scientific">Haloarcula argentinensis</name>
    <dbReference type="NCBI Taxonomy" id="43776"/>
    <lineage>
        <taxon>Archaea</taxon>
        <taxon>Methanobacteriati</taxon>
        <taxon>Methanobacteriota</taxon>
        <taxon>Stenosarchaea group</taxon>
        <taxon>Halobacteria</taxon>
        <taxon>Halobacteriales</taxon>
        <taxon>Haloarculaceae</taxon>
        <taxon>Haloarcula</taxon>
    </lineage>
</organism>